<dbReference type="PANTHER" id="PTHR45695">
    <property type="entry name" value="LEUCOKININ RECEPTOR-RELATED"/>
    <property type="match status" value="1"/>
</dbReference>
<organism evidence="11 12">
    <name type="scientific">Acropora cervicornis</name>
    <name type="common">Staghorn coral</name>
    <dbReference type="NCBI Taxonomy" id="6130"/>
    <lineage>
        <taxon>Eukaryota</taxon>
        <taxon>Metazoa</taxon>
        <taxon>Cnidaria</taxon>
        <taxon>Anthozoa</taxon>
        <taxon>Hexacorallia</taxon>
        <taxon>Scleractinia</taxon>
        <taxon>Astrocoeniina</taxon>
        <taxon>Acroporidae</taxon>
        <taxon>Acropora</taxon>
    </lineage>
</organism>
<dbReference type="AlphaFoldDB" id="A0AAD9Q282"/>
<dbReference type="GO" id="GO:0005886">
    <property type="term" value="C:plasma membrane"/>
    <property type="evidence" value="ECO:0007669"/>
    <property type="project" value="TreeGrafter"/>
</dbReference>
<dbReference type="InterPro" id="IPR000276">
    <property type="entry name" value="GPCR_Rhodpsn"/>
</dbReference>
<evidence type="ECO:0000256" key="8">
    <source>
        <dbReference type="SAM" id="MobiDB-lite"/>
    </source>
</evidence>
<dbReference type="GO" id="GO:0004930">
    <property type="term" value="F:G protein-coupled receptor activity"/>
    <property type="evidence" value="ECO:0007669"/>
    <property type="project" value="UniProtKB-KW"/>
</dbReference>
<feature type="compositionally biased region" description="Basic and acidic residues" evidence="8">
    <location>
        <begin position="349"/>
        <end position="361"/>
    </location>
</feature>
<name>A0AAD9Q282_ACRCE</name>
<evidence type="ECO:0000256" key="6">
    <source>
        <dbReference type="ARBA" id="ARBA00023170"/>
    </source>
</evidence>
<dbReference type="InterPro" id="IPR017452">
    <property type="entry name" value="GPCR_Rhodpsn_7TM"/>
</dbReference>
<keyword evidence="12" id="KW-1185">Reference proteome</keyword>
<gene>
    <name evidence="11" type="ORF">P5673_025338</name>
</gene>
<evidence type="ECO:0000256" key="5">
    <source>
        <dbReference type="ARBA" id="ARBA00023136"/>
    </source>
</evidence>
<feature type="transmembrane region" description="Helical" evidence="9">
    <location>
        <begin position="29"/>
        <end position="49"/>
    </location>
</feature>
<reference evidence="11" key="1">
    <citation type="journal article" date="2023" name="G3 (Bethesda)">
        <title>Whole genome assembly and annotation of the endangered Caribbean coral Acropora cervicornis.</title>
        <authorList>
            <person name="Selwyn J.D."/>
            <person name="Vollmer S.V."/>
        </authorList>
    </citation>
    <scope>NUCLEOTIDE SEQUENCE</scope>
    <source>
        <strain evidence="11">K2</strain>
    </source>
</reference>
<accession>A0AAD9Q282</accession>
<dbReference type="SMART" id="SM01381">
    <property type="entry name" value="7TM_GPCR_Srsx"/>
    <property type="match status" value="1"/>
</dbReference>
<dbReference type="Proteomes" id="UP001249851">
    <property type="component" value="Unassembled WGS sequence"/>
</dbReference>
<feature type="transmembrane region" description="Helical" evidence="9">
    <location>
        <begin position="184"/>
        <end position="204"/>
    </location>
</feature>
<keyword evidence="7" id="KW-0807">Transducer</keyword>
<feature type="transmembrane region" description="Helical" evidence="9">
    <location>
        <begin position="137"/>
        <end position="164"/>
    </location>
</feature>
<evidence type="ECO:0000256" key="2">
    <source>
        <dbReference type="ARBA" id="ARBA00022692"/>
    </source>
</evidence>
<feature type="transmembrane region" description="Helical" evidence="9">
    <location>
        <begin position="97"/>
        <end position="116"/>
    </location>
</feature>
<evidence type="ECO:0000256" key="1">
    <source>
        <dbReference type="ARBA" id="ARBA00004141"/>
    </source>
</evidence>
<feature type="region of interest" description="Disordered" evidence="8">
    <location>
        <begin position="332"/>
        <end position="361"/>
    </location>
</feature>
<keyword evidence="2 9" id="KW-0812">Transmembrane</keyword>
<keyword evidence="5 9" id="KW-0472">Membrane</keyword>
<evidence type="ECO:0000313" key="12">
    <source>
        <dbReference type="Proteomes" id="UP001249851"/>
    </source>
</evidence>
<comment type="caution">
    <text evidence="11">The sequence shown here is derived from an EMBL/GenBank/DDBJ whole genome shotgun (WGS) entry which is preliminary data.</text>
</comment>
<evidence type="ECO:0000256" key="4">
    <source>
        <dbReference type="ARBA" id="ARBA00023040"/>
    </source>
</evidence>
<evidence type="ECO:0000256" key="3">
    <source>
        <dbReference type="ARBA" id="ARBA00022989"/>
    </source>
</evidence>
<sequence length="361" mass="41394">MQETNVTTAELENKSTVTTSGYEIVAPPFYSVIIVVGCIGNLLLIFTVFRWREMRTPCNYLIANNAIADLGVVTIGAPLRIVEVYEGWVLGEPLCQILAPTQDTFAVVSVMTYTLIAFERYRAVMSPFKPKLSSHNILIIVSITWVLGYISVGLPMALLLRVVHVAGRPYCMASFPSDLSRQSYEVYLVIVFLLIPLVSQTVAYSRLVRRLTRDDPLERSFSDPRSSRRRQLKKNRVVRVTITLVVFFQICYIPRMAMMLIFEFAPRTFIQNIYFQYVDLTIFVLFYIKHVINPIILFSISTDFRKRFPCTMRHMGYFRDSFLVRALSSRGRSPTLNSKLTETMDNGNGEERDKMHGESLL</sequence>
<evidence type="ECO:0000259" key="10">
    <source>
        <dbReference type="PROSITE" id="PS50262"/>
    </source>
</evidence>
<dbReference type="CDD" id="cd00637">
    <property type="entry name" value="7tm_classA_rhodopsin-like"/>
    <property type="match status" value="1"/>
</dbReference>
<feature type="transmembrane region" description="Helical" evidence="9">
    <location>
        <begin position="274"/>
        <end position="298"/>
    </location>
</feature>
<reference evidence="11" key="2">
    <citation type="journal article" date="2023" name="Science">
        <title>Genomic signatures of disease resistance in endangered staghorn corals.</title>
        <authorList>
            <person name="Vollmer S.V."/>
            <person name="Selwyn J.D."/>
            <person name="Despard B.A."/>
            <person name="Roesel C.L."/>
        </authorList>
    </citation>
    <scope>NUCLEOTIDE SEQUENCE</scope>
    <source>
        <strain evidence="11">K2</strain>
    </source>
</reference>
<keyword evidence="4" id="KW-0297">G-protein coupled receptor</keyword>
<protein>
    <submittedName>
        <fullName evidence="11">G-protein coupled receptor 54</fullName>
    </submittedName>
</protein>
<dbReference type="PROSITE" id="PS50262">
    <property type="entry name" value="G_PROTEIN_RECEP_F1_2"/>
    <property type="match status" value="1"/>
</dbReference>
<comment type="subcellular location">
    <subcellularLocation>
        <location evidence="1">Membrane</location>
        <topology evidence="1">Multi-pass membrane protein</topology>
    </subcellularLocation>
</comment>
<keyword evidence="6 11" id="KW-0675">Receptor</keyword>
<dbReference type="PANTHER" id="PTHR45695:SF9">
    <property type="entry name" value="LEUCOKININ RECEPTOR"/>
    <property type="match status" value="1"/>
</dbReference>
<dbReference type="Gene3D" id="1.20.1070.10">
    <property type="entry name" value="Rhodopsin 7-helix transmembrane proteins"/>
    <property type="match status" value="1"/>
</dbReference>
<feature type="transmembrane region" description="Helical" evidence="9">
    <location>
        <begin position="61"/>
        <end position="82"/>
    </location>
</feature>
<proteinExistence type="predicted"/>
<feature type="transmembrane region" description="Helical" evidence="9">
    <location>
        <begin position="237"/>
        <end position="262"/>
    </location>
</feature>
<evidence type="ECO:0000256" key="7">
    <source>
        <dbReference type="ARBA" id="ARBA00023224"/>
    </source>
</evidence>
<dbReference type="EMBL" id="JARQWQ010000078">
    <property type="protein sequence ID" value="KAK2553364.1"/>
    <property type="molecule type" value="Genomic_DNA"/>
</dbReference>
<dbReference type="Pfam" id="PF00001">
    <property type="entry name" value="7tm_1"/>
    <property type="match status" value="1"/>
</dbReference>
<keyword evidence="3 9" id="KW-1133">Transmembrane helix</keyword>
<feature type="domain" description="G-protein coupled receptors family 1 profile" evidence="10">
    <location>
        <begin position="40"/>
        <end position="297"/>
    </location>
</feature>
<evidence type="ECO:0000313" key="11">
    <source>
        <dbReference type="EMBL" id="KAK2553364.1"/>
    </source>
</evidence>
<feature type="compositionally biased region" description="Polar residues" evidence="8">
    <location>
        <begin position="332"/>
        <end position="346"/>
    </location>
</feature>
<dbReference type="SUPFAM" id="SSF81321">
    <property type="entry name" value="Family A G protein-coupled receptor-like"/>
    <property type="match status" value="1"/>
</dbReference>
<evidence type="ECO:0000256" key="9">
    <source>
        <dbReference type="SAM" id="Phobius"/>
    </source>
</evidence>
<dbReference type="PRINTS" id="PR00237">
    <property type="entry name" value="GPCRRHODOPSN"/>
</dbReference>